<comment type="caution">
    <text evidence="1">The sequence shown here is derived from an EMBL/GenBank/DDBJ whole genome shotgun (WGS) entry which is preliminary data.</text>
</comment>
<name>A0ABX3A930_9FIRM</name>
<gene>
    <name evidence="1" type="ORF">BEI63_30505</name>
</gene>
<evidence type="ECO:0000313" key="2">
    <source>
        <dbReference type="Proteomes" id="UP000094869"/>
    </source>
</evidence>
<sequence length="100" mass="11220">MTEAIENELSAANKAFPGFNSTHEGYAVILEEAQETEDEMRKTGMNLNALWQATRMNQSPKQIREIAEAIRESARDMAAEAIQTAAMAEKLIQYTERQEG</sequence>
<reference evidence="1 2" key="1">
    <citation type="submission" date="2016-08" db="EMBL/GenBank/DDBJ databases">
        <title>Characterization of Isolates of Eisenbergiella tayi Derived from Blood Cultures, Using Whole Genome Sequencing.</title>
        <authorList>
            <person name="Bernier A.-M."/>
            <person name="Burdz T."/>
            <person name="Wiebe D."/>
            <person name="Bernard K."/>
        </authorList>
    </citation>
    <scope>NUCLEOTIDE SEQUENCE [LARGE SCALE GENOMIC DNA]</scope>
    <source>
        <strain evidence="1 2">NML120146</strain>
    </source>
</reference>
<evidence type="ECO:0000313" key="1">
    <source>
        <dbReference type="EMBL" id="ODR45075.1"/>
    </source>
</evidence>
<protein>
    <submittedName>
        <fullName evidence="1">Uncharacterized protein</fullName>
    </submittedName>
</protein>
<organism evidence="1 2">
    <name type="scientific">Eisenbergiella tayi</name>
    <dbReference type="NCBI Taxonomy" id="1432052"/>
    <lineage>
        <taxon>Bacteria</taxon>
        <taxon>Bacillati</taxon>
        <taxon>Bacillota</taxon>
        <taxon>Clostridia</taxon>
        <taxon>Lachnospirales</taxon>
        <taxon>Lachnospiraceae</taxon>
        <taxon>Eisenbergiella</taxon>
    </lineage>
</organism>
<dbReference type="EMBL" id="MEHD01000054">
    <property type="protein sequence ID" value="ODR45075.1"/>
    <property type="molecule type" value="Genomic_DNA"/>
</dbReference>
<keyword evidence="2" id="KW-1185">Reference proteome</keyword>
<accession>A0ABX3A930</accession>
<proteinExistence type="predicted"/>
<dbReference type="Proteomes" id="UP000094869">
    <property type="component" value="Unassembled WGS sequence"/>
</dbReference>